<feature type="domain" description="HTH cro/C1-type" evidence="2">
    <location>
        <begin position="14"/>
        <end position="72"/>
    </location>
</feature>
<evidence type="ECO:0000259" key="2">
    <source>
        <dbReference type="PROSITE" id="PS50943"/>
    </source>
</evidence>
<evidence type="ECO:0000313" key="5">
    <source>
        <dbReference type="Proteomes" id="UP000749453"/>
    </source>
</evidence>
<evidence type="ECO:0000313" key="3">
    <source>
        <dbReference type="EMBL" id="MBM9915388.1"/>
    </source>
</evidence>
<keyword evidence="5" id="KW-1185">Reference proteome</keyword>
<dbReference type="InterPro" id="IPR001387">
    <property type="entry name" value="Cro/C1-type_HTH"/>
</dbReference>
<proteinExistence type="predicted"/>
<evidence type="ECO:0000313" key="4">
    <source>
        <dbReference type="EMBL" id="MBM9937222.1"/>
    </source>
</evidence>
<dbReference type="SMART" id="SM00530">
    <property type="entry name" value="HTH_XRE"/>
    <property type="match status" value="1"/>
</dbReference>
<dbReference type="PROSITE" id="PS50943">
    <property type="entry name" value="HTH_CROC1"/>
    <property type="match status" value="1"/>
</dbReference>
<accession>A0AAW4GKT0</accession>
<name>A0AAW4GKT0_9GAMM</name>
<dbReference type="Proteomes" id="UP000784064">
    <property type="component" value="Unassembled WGS sequence"/>
</dbReference>
<evidence type="ECO:0000256" key="1">
    <source>
        <dbReference type="SAM" id="MobiDB-lite"/>
    </source>
</evidence>
<dbReference type="GO" id="GO:0003677">
    <property type="term" value="F:DNA binding"/>
    <property type="evidence" value="ECO:0007669"/>
    <property type="project" value="InterPro"/>
</dbReference>
<dbReference type="Pfam" id="PF01381">
    <property type="entry name" value="HTH_3"/>
    <property type="match status" value="1"/>
</dbReference>
<dbReference type="EMBL" id="JAFFTB010000005">
    <property type="protein sequence ID" value="MBM9937222.1"/>
    <property type="molecule type" value="Genomic_DNA"/>
</dbReference>
<dbReference type="CDD" id="cd00093">
    <property type="entry name" value="HTH_XRE"/>
    <property type="match status" value="1"/>
</dbReference>
<dbReference type="EMBL" id="JAFFTA010000031">
    <property type="protein sequence ID" value="MBM9915388.1"/>
    <property type="molecule type" value="Genomic_DNA"/>
</dbReference>
<dbReference type="RefSeq" id="WP_205405891.1">
    <property type="nucleotide sequence ID" value="NZ_JAFFTA010000031.1"/>
</dbReference>
<feature type="region of interest" description="Disordered" evidence="1">
    <location>
        <begin position="98"/>
        <end position="119"/>
    </location>
</feature>
<organism evidence="3 6">
    <name type="scientific">Stenotrophomonas lactitubi</name>
    <dbReference type="NCBI Taxonomy" id="2045214"/>
    <lineage>
        <taxon>Bacteria</taxon>
        <taxon>Pseudomonadati</taxon>
        <taxon>Pseudomonadota</taxon>
        <taxon>Gammaproteobacteria</taxon>
        <taxon>Lysobacterales</taxon>
        <taxon>Lysobacteraceae</taxon>
        <taxon>Stenotrophomonas</taxon>
    </lineage>
</organism>
<evidence type="ECO:0000313" key="6">
    <source>
        <dbReference type="Proteomes" id="UP000784064"/>
    </source>
</evidence>
<dbReference type="SUPFAM" id="SSF47413">
    <property type="entry name" value="lambda repressor-like DNA-binding domains"/>
    <property type="match status" value="1"/>
</dbReference>
<reference evidence="3" key="2">
    <citation type="submission" date="2021-01" db="EMBL/GenBank/DDBJ databases">
        <authorList>
            <person name="Yu Y."/>
        </authorList>
    </citation>
    <scope>NUCLEOTIDE SEQUENCE</scope>
    <source>
        <strain evidence="3">As-5</strain>
        <strain evidence="4">As-6</strain>
    </source>
</reference>
<reference evidence="5" key="1">
    <citation type="submission" date="2021-01" db="EMBL/GenBank/DDBJ databases">
        <title>Stenotrophomonas maltophilia.</title>
        <authorList>
            <person name="Yu Y."/>
        </authorList>
    </citation>
    <scope>NUCLEOTIDE SEQUENCE [LARGE SCALE GENOMIC DNA]</scope>
    <source>
        <strain evidence="5">As-6</strain>
    </source>
</reference>
<comment type="caution">
    <text evidence="3">The sequence shown here is derived from an EMBL/GenBank/DDBJ whole genome shotgun (WGS) entry which is preliminary data.</text>
</comment>
<gene>
    <name evidence="3" type="ORF">JJW18_18060</name>
    <name evidence="4" type="ORF">JJW19_03620</name>
</gene>
<sequence length="119" mass="13032">MSPTPLRDQFTKRLKEARLAMGISQRELGRRIGLSEDVVSSRVTRYEQGTSEPDFATAGKMAAELGVPLAYLLADSDVLANVILAAARMPHAEQRRLATELKERAKRSSGAEQAECDSD</sequence>
<dbReference type="Gene3D" id="1.10.260.40">
    <property type="entry name" value="lambda repressor-like DNA-binding domains"/>
    <property type="match status" value="1"/>
</dbReference>
<dbReference type="Proteomes" id="UP000749453">
    <property type="component" value="Unassembled WGS sequence"/>
</dbReference>
<dbReference type="InterPro" id="IPR010982">
    <property type="entry name" value="Lambda_DNA-bd_dom_sf"/>
</dbReference>
<dbReference type="AlphaFoldDB" id="A0AAW4GKT0"/>
<protein>
    <submittedName>
        <fullName evidence="3">Helix-turn-helix transcriptional regulator</fullName>
    </submittedName>
</protein>